<dbReference type="AlphaFoldDB" id="A0A1R4GXT4"/>
<dbReference type="EMBL" id="FUGE01000225">
    <property type="protein sequence ID" value="SJM72944.1"/>
    <property type="molecule type" value="Genomic_DNA"/>
</dbReference>
<sequence>MLGKVETRLTNIINQDGSQLSEPLKELTHKLQSHAAIFQRLLNGATKRRHEAGETIPLEEVKILVAESMYTRLSIIEEMMDYENRSREECLNGYLCHQHSYNDFGNHYVIVVYGLDQQAQYSKQWLQHNYQSLLSDINAQLQNPAMQEYFILVFDMSNDDGKGNVTVVMDVYHQSGSVLADSIG</sequence>
<accession>A0A1R4GXT4</accession>
<proteinExistence type="predicted"/>
<keyword evidence="2" id="KW-1185">Reference proteome</keyword>
<evidence type="ECO:0000313" key="2">
    <source>
        <dbReference type="Proteomes" id="UP000188357"/>
    </source>
</evidence>
<name>A0A1R4GXT4_9GAMM</name>
<gene>
    <name evidence="1" type="ORF">A1232T_02143</name>
</gene>
<evidence type="ECO:0000313" key="1">
    <source>
        <dbReference type="EMBL" id="SJM72944.1"/>
    </source>
</evidence>
<protein>
    <submittedName>
        <fullName evidence="1">Uncharacterized protein</fullName>
    </submittedName>
</protein>
<reference evidence="1 2" key="1">
    <citation type="submission" date="2017-02" db="EMBL/GenBank/DDBJ databases">
        <authorList>
            <person name="Peterson S.W."/>
        </authorList>
    </citation>
    <scope>NUCLEOTIDE SEQUENCE [LARGE SCALE GENOMIC DNA]</scope>
    <source>
        <strain evidence="1">Psychrobacter_piechaudii</strain>
    </source>
</reference>
<organism evidence="1 2">
    <name type="scientific">Psychrobacter piechaudii</name>
    <dbReference type="NCBI Taxonomy" id="1945521"/>
    <lineage>
        <taxon>Bacteria</taxon>
        <taxon>Pseudomonadati</taxon>
        <taxon>Pseudomonadota</taxon>
        <taxon>Gammaproteobacteria</taxon>
        <taxon>Moraxellales</taxon>
        <taxon>Moraxellaceae</taxon>
        <taxon>Psychrobacter</taxon>
    </lineage>
</organism>
<dbReference type="RefSeq" id="WP_244156659.1">
    <property type="nucleotide sequence ID" value="NZ_FUGE01000225.1"/>
</dbReference>
<dbReference type="Proteomes" id="UP000188357">
    <property type="component" value="Unassembled WGS sequence"/>
</dbReference>